<dbReference type="Proteomes" id="UP001321749">
    <property type="component" value="Unassembled WGS sequence"/>
</dbReference>
<organism evidence="8 9">
    <name type="scientific">Cladorrhinum samala</name>
    <dbReference type="NCBI Taxonomy" id="585594"/>
    <lineage>
        <taxon>Eukaryota</taxon>
        <taxon>Fungi</taxon>
        <taxon>Dikarya</taxon>
        <taxon>Ascomycota</taxon>
        <taxon>Pezizomycotina</taxon>
        <taxon>Sordariomycetes</taxon>
        <taxon>Sordariomycetidae</taxon>
        <taxon>Sordariales</taxon>
        <taxon>Podosporaceae</taxon>
        <taxon>Cladorrhinum</taxon>
    </lineage>
</organism>
<evidence type="ECO:0000313" key="9">
    <source>
        <dbReference type="Proteomes" id="UP001321749"/>
    </source>
</evidence>
<accession>A0AAV9HCX3</accession>
<dbReference type="AlphaFoldDB" id="A0AAV9HCX3"/>
<evidence type="ECO:0000313" key="8">
    <source>
        <dbReference type="EMBL" id="KAK4457905.1"/>
    </source>
</evidence>
<evidence type="ECO:0000256" key="6">
    <source>
        <dbReference type="SAM" id="MobiDB-lite"/>
    </source>
</evidence>
<dbReference type="GO" id="GO:0019354">
    <property type="term" value="P:siroheme biosynthetic process"/>
    <property type="evidence" value="ECO:0007669"/>
    <property type="project" value="InterPro"/>
</dbReference>
<dbReference type="EMBL" id="MU865091">
    <property type="protein sequence ID" value="KAK4457905.1"/>
    <property type="molecule type" value="Genomic_DNA"/>
</dbReference>
<dbReference type="Pfam" id="PF14824">
    <property type="entry name" value="Sirohm_synth_M"/>
    <property type="match status" value="1"/>
</dbReference>
<dbReference type="InterPro" id="IPR028161">
    <property type="entry name" value="Met8-like"/>
</dbReference>
<comment type="pathway">
    <text evidence="1">Porphyrin-containing compound metabolism; siroheme biosynthesis; sirohydrochlorin from precorrin-2: step 1/1.</text>
</comment>
<dbReference type="InterPro" id="IPR036291">
    <property type="entry name" value="NAD(P)-bd_dom_sf"/>
</dbReference>
<dbReference type="InterPro" id="IPR028281">
    <property type="entry name" value="Sirohaem_synthase_central"/>
</dbReference>
<evidence type="ECO:0000256" key="4">
    <source>
        <dbReference type="ARBA" id="ARBA00023027"/>
    </source>
</evidence>
<proteinExistence type="predicted"/>
<feature type="region of interest" description="Disordered" evidence="6">
    <location>
        <begin position="192"/>
        <end position="219"/>
    </location>
</feature>
<evidence type="ECO:0000256" key="3">
    <source>
        <dbReference type="ARBA" id="ARBA00023002"/>
    </source>
</evidence>
<feature type="domain" description="Siroheme synthase central" evidence="7">
    <location>
        <begin position="141"/>
        <end position="167"/>
    </location>
</feature>
<evidence type="ECO:0000256" key="2">
    <source>
        <dbReference type="ARBA" id="ARBA00012400"/>
    </source>
</evidence>
<reference evidence="8" key="1">
    <citation type="journal article" date="2023" name="Mol. Phylogenet. Evol.">
        <title>Genome-scale phylogeny and comparative genomics of the fungal order Sordariales.</title>
        <authorList>
            <person name="Hensen N."/>
            <person name="Bonometti L."/>
            <person name="Westerberg I."/>
            <person name="Brannstrom I.O."/>
            <person name="Guillou S."/>
            <person name="Cros-Aarteil S."/>
            <person name="Calhoun S."/>
            <person name="Haridas S."/>
            <person name="Kuo A."/>
            <person name="Mondo S."/>
            <person name="Pangilinan J."/>
            <person name="Riley R."/>
            <person name="LaButti K."/>
            <person name="Andreopoulos B."/>
            <person name="Lipzen A."/>
            <person name="Chen C."/>
            <person name="Yan M."/>
            <person name="Daum C."/>
            <person name="Ng V."/>
            <person name="Clum A."/>
            <person name="Steindorff A."/>
            <person name="Ohm R.A."/>
            <person name="Martin F."/>
            <person name="Silar P."/>
            <person name="Natvig D.O."/>
            <person name="Lalanne C."/>
            <person name="Gautier V."/>
            <person name="Ament-Velasquez S.L."/>
            <person name="Kruys A."/>
            <person name="Hutchinson M.I."/>
            <person name="Powell A.J."/>
            <person name="Barry K."/>
            <person name="Miller A.N."/>
            <person name="Grigoriev I.V."/>
            <person name="Debuchy R."/>
            <person name="Gladieux P."/>
            <person name="Hiltunen Thoren M."/>
            <person name="Johannesson H."/>
        </authorList>
    </citation>
    <scope>NUCLEOTIDE SEQUENCE</scope>
    <source>
        <strain evidence="8">PSN324</strain>
    </source>
</reference>
<keyword evidence="3" id="KW-0560">Oxidoreductase</keyword>
<dbReference type="SUPFAM" id="SSF75615">
    <property type="entry name" value="Siroheme synthase middle domains-like"/>
    <property type="match status" value="1"/>
</dbReference>
<dbReference type="Pfam" id="PF13241">
    <property type="entry name" value="NAD_binding_7"/>
    <property type="match status" value="1"/>
</dbReference>
<evidence type="ECO:0000256" key="5">
    <source>
        <dbReference type="ARBA" id="ARBA00023244"/>
    </source>
</evidence>
<keyword evidence="5" id="KW-0627">Porphyrin biosynthesis</keyword>
<gene>
    <name evidence="8" type="ORF">QBC42DRAFT_187339</name>
</gene>
<sequence length="219" mass="22893">MASTIASSHTSLLTAQHSVGHVHLIIGSNPLAASRATNSLAAGAKPILIAPTVENQTIHYNLAAHIASGALTHLSRPFQNDDLFTLGREEVSGVVDAVFITAPNAVNAPEIADKCRRNRIPINVVDCPPLCSFSLLSVHVDGPLQVGVTTNGRGCKLASRIRREVAAALPEGLGTAVERLGGVRRRILEEAAAKRGGHGQPQVVADEGVDDSVDQGAEF</sequence>
<feature type="non-terminal residue" evidence="8">
    <location>
        <position position="219"/>
    </location>
</feature>
<dbReference type="GO" id="GO:0043115">
    <property type="term" value="F:precorrin-2 dehydrogenase activity"/>
    <property type="evidence" value="ECO:0007669"/>
    <property type="project" value="UniProtKB-EC"/>
</dbReference>
<reference evidence="8" key="2">
    <citation type="submission" date="2023-06" db="EMBL/GenBank/DDBJ databases">
        <authorList>
            <consortium name="Lawrence Berkeley National Laboratory"/>
            <person name="Mondo S.J."/>
            <person name="Hensen N."/>
            <person name="Bonometti L."/>
            <person name="Westerberg I."/>
            <person name="Brannstrom I.O."/>
            <person name="Guillou S."/>
            <person name="Cros-Aarteil S."/>
            <person name="Calhoun S."/>
            <person name="Haridas S."/>
            <person name="Kuo A."/>
            <person name="Pangilinan J."/>
            <person name="Riley R."/>
            <person name="Labutti K."/>
            <person name="Andreopoulos B."/>
            <person name="Lipzen A."/>
            <person name="Chen C."/>
            <person name="Yanf M."/>
            <person name="Daum C."/>
            <person name="Ng V."/>
            <person name="Clum A."/>
            <person name="Steindorff A."/>
            <person name="Ohm R."/>
            <person name="Martin F."/>
            <person name="Silar P."/>
            <person name="Natvig D."/>
            <person name="Lalanne C."/>
            <person name="Gautier V."/>
            <person name="Ament-Velasquez S.L."/>
            <person name="Kruys A."/>
            <person name="Hutchinson M.I."/>
            <person name="Powell A.J."/>
            <person name="Barry K."/>
            <person name="Miller A.N."/>
            <person name="Grigoriev I.V."/>
            <person name="Debuchy R."/>
            <person name="Gladieux P."/>
            <person name="Thoren M.H."/>
            <person name="Johannesson H."/>
        </authorList>
    </citation>
    <scope>NUCLEOTIDE SEQUENCE</scope>
    <source>
        <strain evidence="8">PSN324</strain>
    </source>
</reference>
<comment type="caution">
    <text evidence="8">The sequence shown here is derived from an EMBL/GenBank/DDBJ whole genome shotgun (WGS) entry which is preliminary data.</text>
</comment>
<name>A0AAV9HCX3_9PEZI</name>
<dbReference type="FunFam" id="3.40.50.720:FF:000504">
    <property type="entry name" value="Siroheme synthase, putative"/>
    <property type="match status" value="1"/>
</dbReference>
<evidence type="ECO:0000259" key="7">
    <source>
        <dbReference type="Pfam" id="PF14824"/>
    </source>
</evidence>
<protein>
    <recommendedName>
        <fullName evidence="2">precorrin-2 dehydrogenase</fullName>
        <ecNumber evidence="2">1.3.1.76</ecNumber>
    </recommendedName>
</protein>
<dbReference type="GO" id="GO:0004325">
    <property type="term" value="F:ferrochelatase activity"/>
    <property type="evidence" value="ECO:0007669"/>
    <property type="project" value="InterPro"/>
</dbReference>
<dbReference type="EC" id="1.3.1.76" evidence="2"/>
<dbReference type="PANTHER" id="PTHR35330:SF1">
    <property type="entry name" value="SIROHEME BIOSYNTHESIS PROTEIN MET8"/>
    <property type="match status" value="1"/>
</dbReference>
<dbReference type="PANTHER" id="PTHR35330">
    <property type="entry name" value="SIROHEME BIOSYNTHESIS PROTEIN MET8"/>
    <property type="match status" value="1"/>
</dbReference>
<keyword evidence="9" id="KW-1185">Reference proteome</keyword>
<dbReference type="Gene3D" id="3.40.50.720">
    <property type="entry name" value="NAD(P)-binding Rossmann-like Domain"/>
    <property type="match status" value="1"/>
</dbReference>
<evidence type="ECO:0000256" key="1">
    <source>
        <dbReference type="ARBA" id="ARBA00005010"/>
    </source>
</evidence>
<keyword evidence="4" id="KW-0520">NAD</keyword>
<dbReference type="SUPFAM" id="SSF51735">
    <property type="entry name" value="NAD(P)-binding Rossmann-fold domains"/>
    <property type="match status" value="1"/>
</dbReference>